<proteinExistence type="predicted"/>
<dbReference type="PROSITE" id="PS50014">
    <property type="entry name" value="BROMODOMAIN_2"/>
    <property type="match status" value="1"/>
</dbReference>
<evidence type="ECO:0000313" key="10">
    <source>
        <dbReference type="Proteomes" id="UP000747110"/>
    </source>
</evidence>
<evidence type="ECO:0000313" key="9">
    <source>
        <dbReference type="EMBL" id="GIM13421.1"/>
    </source>
</evidence>
<sequence length="548" mass="59875">MSQKTLAPEAANMARSKFEELKKLVEQRQQINVELIGRLAKALEKVKAGVAAAGVSSAPPAAASKQAAAKRSSQPACHTAPDPKRPKLDSETDKKIQDIWRMCATVLDFLWKKKNSLVFQRPVDPIRDGVPDYFKFISHPMDLGTIKAKLKERGYNDPREFAADVRLVWRNCATYNQLNTPVRTMGDQLSEDWERKWTELKVEQRWDELLATRDPQTISLDRRIASSARQLLQRVNSVHVLPDADPSRPMTTVEKRKLSIALSELQGNQLAEVLNIIAESLKDINPDEDDEIELDVDQLDNQTLWRLREYCDNVNNKHSTKTTAPPKAGGGGAPRSVHDNGKQQQHSSKPPTRTESGSESDRYSAEQDVKGSNMVEQPQSNGVRLMGQALLQKGIDQRVGDVALGKDNAEAAAVNGACADLGSVRVEEVRQLGQVDKVEAAEEPAEEAAGKATEKVAEEPGEVVDEAARADGARQERGDGEMGQEEDDGGQDSEVDEEETRGAVAQPSEMEAGAISDEVEAAALEPAGGKGHNDTKMVEQQSIGAGDG</sequence>
<feature type="domain" description="NET" evidence="7">
    <location>
        <begin position="240"/>
        <end position="322"/>
    </location>
</feature>
<feature type="region of interest" description="Disordered" evidence="5">
    <location>
        <begin position="437"/>
        <end position="548"/>
    </location>
</feature>
<evidence type="ECO:0000259" key="6">
    <source>
        <dbReference type="PROSITE" id="PS50014"/>
    </source>
</evidence>
<dbReference type="SUPFAM" id="SSF47370">
    <property type="entry name" value="Bromodomain"/>
    <property type="match status" value="1"/>
</dbReference>
<name>A0A8J4FLZ2_9CHLO</name>
<dbReference type="Proteomes" id="UP000747110">
    <property type="component" value="Unassembled WGS sequence"/>
</dbReference>
<feature type="compositionally biased region" description="Polar residues" evidence="5">
    <location>
        <begin position="538"/>
        <end position="548"/>
    </location>
</feature>
<dbReference type="OrthoDB" id="21449at2759"/>
<feature type="region of interest" description="Disordered" evidence="5">
    <location>
        <begin position="316"/>
        <end position="373"/>
    </location>
</feature>
<dbReference type="AlphaFoldDB" id="A0A8J4FLZ2"/>
<evidence type="ECO:0000313" key="8">
    <source>
        <dbReference type="EMBL" id="GIL79390.1"/>
    </source>
</evidence>
<feature type="domain" description="Bromo" evidence="6">
    <location>
        <begin position="111"/>
        <end position="183"/>
    </location>
</feature>
<dbReference type="PANTHER" id="PTHR45926">
    <property type="entry name" value="OSJNBA0053K19.4 PROTEIN"/>
    <property type="match status" value="1"/>
</dbReference>
<dbReference type="EMBL" id="BNCQ01000048">
    <property type="protein sequence ID" value="GIM13421.1"/>
    <property type="molecule type" value="Genomic_DNA"/>
</dbReference>
<dbReference type="InterPro" id="IPR018359">
    <property type="entry name" value="Bromodomain_CS"/>
</dbReference>
<dbReference type="PROSITE" id="PS51525">
    <property type="entry name" value="NET"/>
    <property type="match status" value="1"/>
</dbReference>
<feature type="compositionally biased region" description="Low complexity" evidence="5">
    <location>
        <begin position="54"/>
        <end position="76"/>
    </location>
</feature>
<feature type="compositionally biased region" description="Basic and acidic residues" evidence="5">
    <location>
        <begin position="359"/>
        <end position="369"/>
    </location>
</feature>
<dbReference type="InterPro" id="IPR036427">
    <property type="entry name" value="Bromodomain-like_sf"/>
</dbReference>
<feature type="region of interest" description="Disordered" evidence="5">
    <location>
        <begin position="54"/>
        <end position="92"/>
    </location>
</feature>
<evidence type="ECO:0000256" key="3">
    <source>
        <dbReference type="ARBA" id="ARBA00023163"/>
    </source>
</evidence>
<evidence type="ECO:0000256" key="5">
    <source>
        <dbReference type="SAM" id="MobiDB-lite"/>
    </source>
</evidence>
<gene>
    <name evidence="8" type="ORF">Vretifemale_8674</name>
    <name evidence="9" type="ORF">Vretimale_16471</name>
</gene>
<dbReference type="PRINTS" id="PR00503">
    <property type="entry name" value="BROMODOMAIN"/>
</dbReference>
<evidence type="ECO:0000259" key="7">
    <source>
        <dbReference type="PROSITE" id="PS51525"/>
    </source>
</evidence>
<evidence type="ECO:0000256" key="1">
    <source>
        <dbReference type="ARBA" id="ARBA00023015"/>
    </source>
</evidence>
<dbReference type="PROSITE" id="PS00633">
    <property type="entry name" value="BROMODOMAIN_1"/>
    <property type="match status" value="1"/>
</dbReference>
<dbReference type="SMART" id="SM00297">
    <property type="entry name" value="BROMO"/>
    <property type="match status" value="1"/>
</dbReference>
<dbReference type="InterPro" id="IPR001487">
    <property type="entry name" value="Bromodomain"/>
</dbReference>
<comment type="caution">
    <text evidence="8">The sequence shown here is derived from an EMBL/GenBank/DDBJ whole genome shotgun (WGS) entry which is preliminary data.</text>
</comment>
<dbReference type="InterPro" id="IPR038336">
    <property type="entry name" value="NET_sf"/>
</dbReference>
<dbReference type="Gene3D" id="1.20.920.10">
    <property type="entry name" value="Bromodomain-like"/>
    <property type="match status" value="1"/>
</dbReference>
<dbReference type="EMBL" id="BNCP01000015">
    <property type="protein sequence ID" value="GIL79390.1"/>
    <property type="molecule type" value="Genomic_DNA"/>
</dbReference>
<protein>
    <recommendedName>
        <fullName evidence="11">Bromodomain-containing protein</fullName>
    </recommendedName>
</protein>
<evidence type="ECO:0000256" key="4">
    <source>
        <dbReference type="PROSITE-ProRule" id="PRU00035"/>
    </source>
</evidence>
<dbReference type="Pfam" id="PF17035">
    <property type="entry name" value="BET"/>
    <property type="match status" value="1"/>
</dbReference>
<keyword evidence="10" id="KW-1185">Reference proteome</keyword>
<dbReference type="InterPro" id="IPR027353">
    <property type="entry name" value="NET_dom"/>
</dbReference>
<dbReference type="Proteomes" id="UP000722791">
    <property type="component" value="Unassembled WGS sequence"/>
</dbReference>
<accession>A0A8J4FLZ2</accession>
<feature type="compositionally biased region" description="Basic and acidic residues" evidence="5">
    <location>
        <begin position="448"/>
        <end position="458"/>
    </location>
</feature>
<evidence type="ECO:0008006" key="11">
    <source>
        <dbReference type="Google" id="ProtNLM"/>
    </source>
</evidence>
<keyword evidence="2 4" id="KW-0103">Bromodomain</keyword>
<evidence type="ECO:0000256" key="2">
    <source>
        <dbReference type="ARBA" id="ARBA00023117"/>
    </source>
</evidence>
<feature type="compositionally biased region" description="Basic and acidic residues" evidence="5">
    <location>
        <begin position="81"/>
        <end position="92"/>
    </location>
</feature>
<feature type="compositionally biased region" description="Basic and acidic residues" evidence="5">
    <location>
        <begin position="466"/>
        <end position="480"/>
    </location>
</feature>
<keyword evidence="1" id="KW-0805">Transcription regulation</keyword>
<organism evidence="8 10">
    <name type="scientific">Volvox reticuliferus</name>
    <dbReference type="NCBI Taxonomy" id="1737510"/>
    <lineage>
        <taxon>Eukaryota</taxon>
        <taxon>Viridiplantae</taxon>
        <taxon>Chlorophyta</taxon>
        <taxon>core chlorophytes</taxon>
        <taxon>Chlorophyceae</taxon>
        <taxon>CS clade</taxon>
        <taxon>Chlamydomonadales</taxon>
        <taxon>Volvocaceae</taxon>
        <taxon>Volvox</taxon>
    </lineage>
</organism>
<feature type="compositionally biased region" description="Acidic residues" evidence="5">
    <location>
        <begin position="482"/>
        <end position="499"/>
    </location>
</feature>
<reference evidence="8" key="1">
    <citation type="journal article" date="2021" name="Proc. Natl. Acad. Sci. U.S.A.">
        <title>Three genomes in the algal genus Volvox reveal the fate of a haploid sex-determining region after a transition to homothallism.</title>
        <authorList>
            <person name="Yamamoto K."/>
            <person name="Hamaji T."/>
            <person name="Kawai-Toyooka H."/>
            <person name="Matsuzaki R."/>
            <person name="Takahashi F."/>
            <person name="Nishimura Y."/>
            <person name="Kawachi M."/>
            <person name="Noguchi H."/>
            <person name="Minakuchi Y."/>
            <person name="Umen J.G."/>
            <person name="Toyoda A."/>
            <person name="Nozaki H."/>
        </authorList>
    </citation>
    <scope>NUCLEOTIDE SEQUENCE</scope>
    <source>
        <strain evidence="9">NIES-3785</strain>
        <strain evidence="8">NIES-3786</strain>
    </source>
</reference>
<dbReference type="Pfam" id="PF00439">
    <property type="entry name" value="Bromodomain"/>
    <property type="match status" value="1"/>
</dbReference>
<dbReference type="Gene3D" id="1.20.1270.220">
    <property type="match status" value="1"/>
</dbReference>
<keyword evidence="3" id="KW-0804">Transcription</keyword>
<feature type="compositionally biased region" description="Polar residues" evidence="5">
    <location>
        <begin position="342"/>
        <end position="357"/>
    </location>
</feature>